<dbReference type="GO" id="GO:0005886">
    <property type="term" value="C:plasma membrane"/>
    <property type="evidence" value="ECO:0007669"/>
    <property type="project" value="UniProtKB-SubCell"/>
</dbReference>
<proteinExistence type="inferred from homology"/>
<dbReference type="AlphaFoldDB" id="A0A562QFU5"/>
<feature type="transmembrane region" description="Helical" evidence="8">
    <location>
        <begin position="55"/>
        <end position="79"/>
    </location>
</feature>
<feature type="transmembrane region" description="Helical" evidence="8">
    <location>
        <begin position="128"/>
        <end position="154"/>
    </location>
</feature>
<evidence type="ECO:0000256" key="4">
    <source>
        <dbReference type="ARBA" id="ARBA00022475"/>
    </source>
</evidence>
<keyword evidence="3" id="KW-0813">Transport</keyword>
<feature type="transmembrane region" description="Helical" evidence="8">
    <location>
        <begin position="20"/>
        <end position="48"/>
    </location>
</feature>
<comment type="similarity">
    <text evidence="2">Belongs to the AzlC family.</text>
</comment>
<accession>A0A562QFU5</accession>
<dbReference type="PANTHER" id="PTHR34979">
    <property type="entry name" value="INNER MEMBRANE PROTEIN YGAZ"/>
    <property type="match status" value="1"/>
</dbReference>
<sequence>MFQHPFVQGARDSVPMMVGIIPFGIIYGTLASAAGLSPWLAVGMSLLVYAGSAQFIALSLIGASAGSIVLLVTTFIVNLRHVLYSATLQPFIAHLPQRWRLLLAFLLTDETFAVVEQRYRLHGNTGKAHLYFLGVGLILYGSWVGSSWIGILFGQAIPNMAGWGLEFAMLATFIGIVVPLLRNWPTLAAAVVAGSVGVITIGWPYKLGLLAAVGAGIVVGVWLERSRSISCAEVPS</sequence>
<feature type="transmembrane region" description="Helical" evidence="8">
    <location>
        <begin position="160"/>
        <end position="177"/>
    </location>
</feature>
<dbReference type="OrthoDB" id="3177005at2"/>
<dbReference type="Pfam" id="PF03591">
    <property type="entry name" value="AzlC"/>
    <property type="match status" value="1"/>
</dbReference>
<evidence type="ECO:0000256" key="6">
    <source>
        <dbReference type="ARBA" id="ARBA00022989"/>
    </source>
</evidence>
<evidence type="ECO:0000256" key="1">
    <source>
        <dbReference type="ARBA" id="ARBA00004651"/>
    </source>
</evidence>
<comment type="subcellular location">
    <subcellularLocation>
        <location evidence="1">Cell membrane</location>
        <topology evidence="1">Multi-pass membrane protein</topology>
    </subcellularLocation>
</comment>
<gene>
    <name evidence="9" type="ORF">IQ22_01558</name>
</gene>
<keyword evidence="5 8" id="KW-0812">Transmembrane</keyword>
<evidence type="ECO:0000256" key="3">
    <source>
        <dbReference type="ARBA" id="ARBA00022448"/>
    </source>
</evidence>
<dbReference type="PANTHER" id="PTHR34979:SF1">
    <property type="entry name" value="INNER MEMBRANE PROTEIN YGAZ"/>
    <property type="match status" value="1"/>
</dbReference>
<feature type="transmembrane region" description="Helical" evidence="8">
    <location>
        <begin position="207"/>
        <end position="223"/>
    </location>
</feature>
<evidence type="ECO:0000256" key="5">
    <source>
        <dbReference type="ARBA" id="ARBA00022692"/>
    </source>
</evidence>
<keyword evidence="10" id="KW-1185">Reference proteome</keyword>
<evidence type="ECO:0000256" key="8">
    <source>
        <dbReference type="SAM" id="Phobius"/>
    </source>
</evidence>
<dbReference type="EMBL" id="VLKY01000004">
    <property type="protein sequence ID" value="TWI55632.1"/>
    <property type="molecule type" value="Genomic_DNA"/>
</dbReference>
<dbReference type="RefSeq" id="WP_145140455.1">
    <property type="nucleotide sequence ID" value="NZ_VLKY01000004.1"/>
</dbReference>
<reference evidence="9 10" key="1">
    <citation type="journal article" date="2015" name="Stand. Genomic Sci.">
        <title>Genomic Encyclopedia of Bacterial and Archaeal Type Strains, Phase III: the genomes of soil and plant-associated and newly described type strains.</title>
        <authorList>
            <person name="Whitman W.B."/>
            <person name="Woyke T."/>
            <person name="Klenk H.P."/>
            <person name="Zhou Y."/>
            <person name="Lilburn T.G."/>
            <person name="Beck B.J."/>
            <person name="De Vos P."/>
            <person name="Vandamme P."/>
            <person name="Eisen J.A."/>
            <person name="Garrity G."/>
            <person name="Hugenholtz P."/>
            <person name="Kyrpides N.C."/>
        </authorList>
    </citation>
    <scope>NUCLEOTIDE SEQUENCE [LARGE SCALE GENOMIC DNA]</scope>
    <source>
        <strain evidence="9 10">CGMCC 1.6858</strain>
    </source>
</reference>
<evidence type="ECO:0000313" key="10">
    <source>
        <dbReference type="Proteomes" id="UP000316905"/>
    </source>
</evidence>
<name>A0A562QFU5_9PSED</name>
<evidence type="ECO:0000256" key="2">
    <source>
        <dbReference type="ARBA" id="ARBA00010735"/>
    </source>
</evidence>
<comment type="caution">
    <text evidence="9">The sequence shown here is derived from an EMBL/GenBank/DDBJ whole genome shotgun (WGS) entry which is preliminary data.</text>
</comment>
<evidence type="ECO:0000313" key="9">
    <source>
        <dbReference type="EMBL" id="TWI55632.1"/>
    </source>
</evidence>
<dbReference type="InterPro" id="IPR011606">
    <property type="entry name" value="Brnchd-chn_aa_trnsp_permease"/>
</dbReference>
<dbReference type="Proteomes" id="UP000316905">
    <property type="component" value="Unassembled WGS sequence"/>
</dbReference>
<evidence type="ECO:0000256" key="7">
    <source>
        <dbReference type="ARBA" id="ARBA00023136"/>
    </source>
</evidence>
<organism evidence="9 10">
    <name type="scientific">Pseudomonas duriflava</name>
    <dbReference type="NCBI Taxonomy" id="459528"/>
    <lineage>
        <taxon>Bacteria</taxon>
        <taxon>Pseudomonadati</taxon>
        <taxon>Pseudomonadota</taxon>
        <taxon>Gammaproteobacteria</taxon>
        <taxon>Pseudomonadales</taxon>
        <taxon>Pseudomonadaceae</taxon>
        <taxon>Pseudomonas</taxon>
    </lineage>
</organism>
<keyword evidence="7 8" id="KW-0472">Membrane</keyword>
<keyword evidence="4" id="KW-1003">Cell membrane</keyword>
<protein>
    <submittedName>
        <fullName evidence="9">4-azaleucine resistance transporter AzlC</fullName>
    </submittedName>
</protein>
<dbReference type="GO" id="GO:1903785">
    <property type="term" value="P:L-valine transmembrane transport"/>
    <property type="evidence" value="ECO:0007669"/>
    <property type="project" value="TreeGrafter"/>
</dbReference>
<keyword evidence="6 8" id="KW-1133">Transmembrane helix</keyword>